<evidence type="ECO:0000259" key="1">
    <source>
        <dbReference type="Pfam" id="PF12680"/>
    </source>
</evidence>
<dbReference type="Proteomes" id="UP000317894">
    <property type="component" value="Unassembled WGS sequence"/>
</dbReference>
<dbReference type="RefSeq" id="WP_144236440.1">
    <property type="nucleotide sequence ID" value="NZ_VJWA01000001.1"/>
</dbReference>
<feature type="domain" description="SnoaL-like" evidence="1">
    <location>
        <begin position="17"/>
        <end position="133"/>
    </location>
</feature>
<dbReference type="PANTHER" id="PTHR38436:SF1">
    <property type="entry name" value="ESTER CYCLASE"/>
    <property type="match status" value="1"/>
</dbReference>
<sequence>MTQGNEMDRYAANKMLVARFLHEVADGDDLAGTLARHCHADCRWEIFHPFNSVLGLEAVAAQFWQPLRAAFPDYEQRLGCVIGGTYEGREQVSTLGHVIGTFDAPWLGIPATRGLAFLRFGFNAVIRDGLIAKAYILLDIVDLMRQAGVYPFRRMPGSSEQWPLPPQGTGATADAYAGEAGGRTMGIVREMQSGLPKPQEIPTLATSPSKHSHHWHPNMNWYGPAGIGSMRGQRGFRDFHGSLFLQAFPDRGGVPRVPGGPEDAPGHYIQLGDGNYAVTGGWPSLVATHLGAEWLGLPPTGRRVEMRVADWYRVDAAGLIIDNWVMMDIPHIVHQMGLDIFHDLQFITDPARQRWPE</sequence>
<dbReference type="SUPFAM" id="SSF54427">
    <property type="entry name" value="NTF2-like"/>
    <property type="match status" value="2"/>
</dbReference>
<dbReference type="InterPro" id="IPR032710">
    <property type="entry name" value="NTF2-like_dom_sf"/>
</dbReference>
<dbReference type="InterPro" id="IPR037401">
    <property type="entry name" value="SnoaL-like"/>
</dbReference>
<keyword evidence="3" id="KW-1185">Reference proteome</keyword>
<evidence type="ECO:0000313" key="2">
    <source>
        <dbReference type="EMBL" id="TRW17748.1"/>
    </source>
</evidence>
<dbReference type="GO" id="GO:0030638">
    <property type="term" value="P:polyketide metabolic process"/>
    <property type="evidence" value="ECO:0007669"/>
    <property type="project" value="InterPro"/>
</dbReference>
<accession>A0A552UHQ0</accession>
<dbReference type="EMBL" id="VJWA01000001">
    <property type="protein sequence ID" value="TRW17748.1"/>
    <property type="molecule type" value="Genomic_DNA"/>
</dbReference>
<dbReference type="OrthoDB" id="1948945at2"/>
<dbReference type="Gene3D" id="3.10.450.50">
    <property type="match status" value="2"/>
</dbReference>
<evidence type="ECO:0000313" key="3">
    <source>
        <dbReference type="Proteomes" id="UP000317894"/>
    </source>
</evidence>
<proteinExistence type="predicted"/>
<name>A0A552UHQ0_9SPHN</name>
<reference evidence="2 3" key="1">
    <citation type="submission" date="2019-07" db="EMBL/GenBank/DDBJ databases">
        <title>Novel species isolated from glacier.</title>
        <authorList>
            <person name="Liu Q."/>
            <person name="Xin Y.-H."/>
        </authorList>
    </citation>
    <scope>NUCLEOTIDE SEQUENCE [LARGE SCALE GENOMIC DNA]</scope>
    <source>
        <strain evidence="2 3">LB1R16</strain>
    </source>
</reference>
<dbReference type="AlphaFoldDB" id="A0A552UHQ0"/>
<protein>
    <submittedName>
        <fullName evidence="2">Ester cyclase</fullName>
    </submittedName>
</protein>
<dbReference type="InterPro" id="IPR009959">
    <property type="entry name" value="Cyclase_SnoaL-like"/>
</dbReference>
<dbReference type="PANTHER" id="PTHR38436">
    <property type="entry name" value="POLYKETIDE CYCLASE SNOAL-LIKE DOMAIN"/>
    <property type="match status" value="1"/>
</dbReference>
<organism evidence="2 3">
    <name type="scientific">Glacieibacterium frigidum</name>
    <dbReference type="NCBI Taxonomy" id="2593303"/>
    <lineage>
        <taxon>Bacteria</taxon>
        <taxon>Pseudomonadati</taxon>
        <taxon>Pseudomonadota</taxon>
        <taxon>Alphaproteobacteria</taxon>
        <taxon>Sphingomonadales</taxon>
        <taxon>Sphingosinicellaceae</taxon>
        <taxon>Glacieibacterium</taxon>
    </lineage>
</organism>
<gene>
    <name evidence="2" type="ORF">FMM06_06320</name>
</gene>
<dbReference type="Pfam" id="PF12680">
    <property type="entry name" value="SnoaL_2"/>
    <property type="match status" value="1"/>
</dbReference>
<comment type="caution">
    <text evidence="2">The sequence shown here is derived from an EMBL/GenBank/DDBJ whole genome shotgun (WGS) entry which is preliminary data.</text>
</comment>